<keyword evidence="2" id="KW-1185">Reference proteome</keyword>
<dbReference type="OrthoDB" id="9823986at2"/>
<organism evidence="1 2">
    <name type="scientific">Planktothrix paucivesiculata PCC 9631</name>
    <dbReference type="NCBI Taxonomy" id="671071"/>
    <lineage>
        <taxon>Bacteria</taxon>
        <taxon>Bacillati</taxon>
        <taxon>Cyanobacteriota</taxon>
        <taxon>Cyanophyceae</taxon>
        <taxon>Oscillatoriophycideae</taxon>
        <taxon>Oscillatoriales</taxon>
        <taxon>Microcoleaceae</taxon>
        <taxon>Planktothrix</taxon>
    </lineage>
</organism>
<protein>
    <submittedName>
        <fullName evidence="1">Uncharacterized protein</fullName>
    </submittedName>
</protein>
<dbReference type="EMBL" id="CZCS02000239">
    <property type="protein sequence ID" value="VXD25233.1"/>
    <property type="molecule type" value="Genomic_DNA"/>
</dbReference>
<evidence type="ECO:0000313" key="2">
    <source>
        <dbReference type="Proteomes" id="UP000182190"/>
    </source>
</evidence>
<dbReference type="AlphaFoldDB" id="A0A7Z9C3P0"/>
<dbReference type="RefSeq" id="WP_083622425.1">
    <property type="nucleotide sequence ID" value="NZ_LR735021.1"/>
</dbReference>
<comment type="caution">
    <text evidence="1">The sequence shown here is derived from an EMBL/GenBank/DDBJ whole genome shotgun (WGS) entry which is preliminary data.</text>
</comment>
<accession>A0A7Z9C3P0</accession>
<proteinExistence type="predicted"/>
<dbReference type="Proteomes" id="UP000182190">
    <property type="component" value="Unassembled WGS sequence"/>
</dbReference>
<gene>
    <name evidence="1" type="ORF">PL9631_940048</name>
</gene>
<name>A0A7Z9C3P0_9CYAN</name>
<sequence>MTHPGWLGGFPGDWTYHGDAKLLIGDAVQSITISLRLLFVEQADIDVKLIWKGITDDEQLKTAVKMQEERQQLLVIQESIFLIGYSRPPFEANNGITNFHVTRFITSSGLPKDCFTEEQTDYFIQLRAYLNDDFSSMDDIFATEFENIPQRRDRNFSTIRTHPSLYCALNSGYEVKCGKKYITHKDHNITYTKNIDTLYKFSFIDVSIPLKNKHLTKLIIDEAQEIEVSLARHLEQALNDTCAFLSIK</sequence>
<evidence type="ECO:0000313" key="1">
    <source>
        <dbReference type="EMBL" id="VXD25233.1"/>
    </source>
</evidence>
<reference evidence="1" key="1">
    <citation type="submission" date="2019-10" db="EMBL/GenBank/DDBJ databases">
        <authorList>
            <consortium name="Genoscope - CEA"/>
            <person name="William W."/>
        </authorList>
    </citation>
    <scope>NUCLEOTIDE SEQUENCE [LARGE SCALE GENOMIC DNA]</scope>
    <source>
        <strain evidence="1">BBR_PRJEB10994</strain>
    </source>
</reference>